<evidence type="ECO:0000313" key="12">
    <source>
        <dbReference type="EMBL" id="CAH2019468.1"/>
    </source>
</evidence>
<reference evidence="12" key="1">
    <citation type="submission" date="2022-03" db="EMBL/GenBank/DDBJ databases">
        <authorList>
            <person name="Sayadi A."/>
        </authorList>
    </citation>
    <scope>NUCLEOTIDE SEQUENCE</scope>
</reference>
<dbReference type="FunFam" id="3.10.20.370:FF:000001">
    <property type="entry name" value="Retrovirus-related Pol polyprotein from transposon 17.6-like protein"/>
    <property type="match status" value="1"/>
</dbReference>
<dbReference type="CDD" id="cd01647">
    <property type="entry name" value="RT_LTR"/>
    <property type="match status" value="1"/>
</dbReference>
<dbReference type="Proteomes" id="UP001152888">
    <property type="component" value="Unassembled WGS sequence"/>
</dbReference>
<dbReference type="Pfam" id="PF17917">
    <property type="entry name" value="RT_RNaseH"/>
    <property type="match status" value="1"/>
</dbReference>
<dbReference type="EC" id="2.7.7.49" evidence="1"/>
<evidence type="ECO:0000256" key="5">
    <source>
        <dbReference type="ARBA" id="ARBA00022759"/>
    </source>
</evidence>
<dbReference type="EMBL" id="CAKOFQ010010272">
    <property type="protein sequence ID" value="CAH2019468.1"/>
    <property type="molecule type" value="Genomic_DNA"/>
</dbReference>
<dbReference type="GO" id="GO:0016787">
    <property type="term" value="F:hydrolase activity"/>
    <property type="evidence" value="ECO:0007669"/>
    <property type="project" value="UniProtKB-KW"/>
</dbReference>
<evidence type="ECO:0000256" key="7">
    <source>
        <dbReference type="ARBA" id="ARBA00022918"/>
    </source>
</evidence>
<dbReference type="InterPro" id="IPR050951">
    <property type="entry name" value="Retrovirus_Pol_polyprotein"/>
</dbReference>
<gene>
    <name evidence="9" type="ORF">ACAOBT_LOCUS34390</name>
    <name evidence="10" type="ORF">ACAOBT_LOCUS35879</name>
    <name evidence="11" type="ORF">ACAOBT_LOCUS36574</name>
    <name evidence="12" type="ORF">ACAOBT_LOCUS37171</name>
    <name evidence="13" type="ORF">ACAOBT_LOCUS37224</name>
</gene>
<dbReference type="PANTHER" id="PTHR37984:SF5">
    <property type="entry name" value="PROTEIN NYNRIN-LIKE"/>
    <property type="match status" value="1"/>
</dbReference>
<evidence type="ECO:0000256" key="3">
    <source>
        <dbReference type="ARBA" id="ARBA00022695"/>
    </source>
</evidence>
<evidence type="ECO:0000259" key="8">
    <source>
        <dbReference type="PROSITE" id="PS50878"/>
    </source>
</evidence>
<proteinExistence type="predicted"/>
<dbReference type="PANTHER" id="PTHR37984">
    <property type="entry name" value="PROTEIN CBG26694"/>
    <property type="match status" value="1"/>
</dbReference>
<dbReference type="InterPro" id="IPR043502">
    <property type="entry name" value="DNA/RNA_pol_sf"/>
</dbReference>
<dbReference type="InterPro" id="IPR041373">
    <property type="entry name" value="RT_RNaseH"/>
</dbReference>
<dbReference type="EMBL" id="CAKOFQ010009725">
    <property type="protein sequence ID" value="CAH2018356.1"/>
    <property type="molecule type" value="Genomic_DNA"/>
</dbReference>
<evidence type="ECO:0000256" key="4">
    <source>
        <dbReference type="ARBA" id="ARBA00022722"/>
    </source>
</evidence>
<evidence type="ECO:0000256" key="6">
    <source>
        <dbReference type="ARBA" id="ARBA00022801"/>
    </source>
</evidence>
<evidence type="ECO:0000313" key="11">
    <source>
        <dbReference type="EMBL" id="CAH2018356.1"/>
    </source>
</evidence>
<keyword evidence="2" id="KW-0808">Transferase</keyword>
<evidence type="ECO:0000256" key="2">
    <source>
        <dbReference type="ARBA" id="ARBA00022679"/>
    </source>
</evidence>
<name>A0A9P0QG27_ACAOB</name>
<dbReference type="OrthoDB" id="6748804at2759"/>
<keyword evidence="3" id="KW-0548">Nucleotidyltransferase</keyword>
<evidence type="ECO:0000313" key="9">
    <source>
        <dbReference type="EMBL" id="CAH2014906.1"/>
    </source>
</evidence>
<dbReference type="GO" id="GO:0004519">
    <property type="term" value="F:endonuclease activity"/>
    <property type="evidence" value="ECO:0007669"/>
    <property type="project" value="UniProtKB-KW"/>
</dbReference>
<dbReference type="InterPro" id="IPR043128">
    <property type="entry name" value="Rev_trsase/Diguanyl_cyclase"/>
</dbReference>
<dbReference type="GO" id="GO:0003964">
    <property type="term" value="F:RNA-directed DNA polymerase activity"/>
    <property type="evidence" value="ECO:0007669"/>
    <property type="project" value="UniProtKB-KW"/>
</dbReference>
<dbReference type="PROSITE" id="PS50878">
    <property type="entry name" value="RT_POL"/>
    <property type="match status" value="1"/>
</dbReference>
<protein>
    <recommendedName>
        <fullName evidence="1">RNA-directed DNA polymerase</fullName>
        <ecNumber evidence="1">2.7.7.49</ecNumber>
    </recommendedName>
</protein>
<dbReference type="EMBL" id="CAKOFQ010008568">
    <property type="protein sequence ID" value="CAH2014906.1"/>
    <property type="molecule type" value="Genomic_DNA"/>
</dbReference>
<keyword evidence="7" id="KW-0695">RNA-directed DNA polymerase</keyword>
<evidence type="ECO:0000313" key="14">
    <source>
        <dbReference type="Proteomes" id="UP001152888"/>
    </source>
</evidence>
<keyword evidence="14" id="KW-1185">Reference proteome</keyword>
<dbReference type="Gene3D" id="3.10.20.370">
    <property type="match status" value="1"/>
</dbReference>
<organism evidence="12 14">
    <name type="scientific">Acanthoscelides obtectus</name>
    <name type="common">Bean weevil</name>
    <name type="synonym">Bruchus obtectus</name>
    <dbReference type="NCBI Taxonomy" id="200917"/>
    <lineage>
        <taxon>Eukaryota</taxon>
        <taxon>Metazoa</taxon>
        <taxon>Ecdysozoa</taxon>
        <taxon>Arthropoda</taxon>
        <taxon>Hexapoda</taxon>
        <taxon>Insecta</taxon>
        <taxon>Pterygota</taxon>
        <taxon>Neoptera</taxon>
        <taxon>Endopterygota</taxon>
        <taxon>Coleoptera</taxon>
        <taxon>Polyphaga</taxon>
        <taxon>Cucujiformia</taxon>
        <taxon>Chrysomeloidea</taxon>
        <taxon>Chrysomelidae</taxon>
        <taxon>Bruchinae</taxon>
        <taxon>Bruchini</taxon>
        <taxon>Acanthoscelides</taxon>
    </lineage>
</organism>
<evidence type="ECO:0000313" key="13">
    <source>
        <dbReference type="EMBL" id="CAH2019552.1"/>
    </source>
</evidence>
<feature type="domain" description="Reverse transcriptase" evidence="8">
    <location>
        <begin position="166"/>
        <end position="348"/>
    </location>
</feature>
<dbReference type="SUPFAM" id="SSF56672">
    <property type="entry name" value="DNA/RNA polymerases"/>
    <property type="match status" value="1"/>
</dbReference>
<dbReference type="EMBL" id="CAKOFQ010009172">
    <property type="protein sequence ID" value="CAH2017226.1"/>
    <property type="molecule type" value="Genomic_DNA"/>
</dbReference>
<dbReference type="Gene3D" id="3.30.70.270">
    <property type="match status" value="2"/>
</dbReference>
<keyword evidence="5" id="KW-0255">Endonuclease</keyword>
<keyword evidence="6" id="KW-0378">Hydrolase</keyword>
<keyword evidence="4" id="KW-0540">Nuclease</keyword>
<dbReference type="FunFam" id="3.30.70.270:FF:000020">
    <property type="entry name" value="Transposon Tf2-6 polyprotein-like Protein"/>
    <property type="match status" value="1"/>
</dbReference>
<dbReference type="EMBL" id="CAKOFQ010010337">
    <property type="protein sequence ID" value="CAH2019552.1"/>
    <property type="molecule type" value="Genomic_DNA"/>
</dbReference>
<dbReference type="Gene3D" id="3.10.10.10">
    <property type="entry name" value="HIV Type 1 Reverse Transcriptase, subunit A, domain 1"/>
    <property type="match status" value="1"/>
</dbReference>
<evidence type="ECO:0000313" key="10">
    <source>
        <dbReference type="EMBL" id="CAH2017226.1"/>
    </source>
</evidence>
<sequence>MAAQAKIPVDTYNGEILIPNSKIRDCVIKETLTHAINGYALVDLENPSNTYQEISLYEPIVSFPFDANNYALFHAIIKPSESVSPLRHDLSKLIRTSHVNHEEKTHILKLCQTYSDVSYYEGDALTFTNQIKHHRRTTDEIPVHTKSYRYPHMLKNEMQSQIRSLLDPNIIRHSSSAWNSPVFLIPKKPDASGENKWRMEVDYRQVNEKTIDDRYPIPCISDILDKLGRCNYFTTLDLASGFHHIEIAPEDIQKTALSVDGGHYEYLRMSFGLKGAPSTFQRVMDNVLRGLDNPMVYMDDIIIYSTSLQEHIVSLKKVVQRLSETNLKVQLDKSEFLKKEAAFLGHIVTSQGVKPNPDKIKIKQFLGFIGYYRKFIKDFAKINRPFTLCLKKGAEIKHDEKFLNAFEHCKNLLTNEPLLQYPDFEKLFILTTDASNFAVSAILCQGPIGSDKPIAYASRTLNDSEQNYSATEKECLAIVYGTKYFRHYLFGRKFKIVTDCKPLQWLMTLKEPNSRLQRWRLNYPNLSMKLYTKKVKKIKMLMHFLVFKFTLLKLTHNLLHHKSKMKKSSHLSDT</sequence>
<dbReference type="Pfam" id="PF00078">
    <property type="entry name" value="RVT_1"/>
    <property type="match status" value="1"/>
</dbReference>
<comment type="caution">
    <text evidence="12">The sequence shown here is derived from an EMBL/GenBank/DDBJ whole genome shotgun (WGS) entry which is preliminary data.</text>
</comment>
<dbReference type="InterPro" id="IPR000477">
    <property type="entry name" value="RT_dom"/>
</dbReference>
<dbReference type="CDD" id="cd09274">
    <property type="entry name" value="RNase_HI_RT_Ty3"/>
    <property type="match status" value="1"/>
</dbReference>
<accession>A0A9P0QG27</accession>
<evidence type="ECO:0000256" key="1">
    <source>
        <dbReference type="ARBA" id="ARBA00012493"/>
    </source>
</evidence>
<dbReference type="AlphaFoldDB" id="A0A9P0QG27"/>